<reference evidence="1" key="1">
    <citation type="journal article" date="2021" name="Nat. Commun.">
        <title>Genomic analyses provide insights into spinach domestication and the genetic basis of agronomic traits.</title>
        <authorList>
            <person name="Cai X."/>
            <person name="Sun X."/>
            <person name="Xu C."/>
            <person name="Sun H."/>
            <person name="Wang X."/>
            <person name="Ge C."/>
            <person name="Zhang Z."/>
            <person name="Wang Q."/>
            <person name="Fei Z."/>
            <person name="Jiao C."/>
            <person name="Wang Q."/>
        </authorList>
    </citation>
    <scope>NUCLEOTIDE SEQUENCE [LARGE SCALE GENOMIC DNA]</scope>
    <source>
        <strain evidence="1">cv. Varoflay</strain>
    </source>
</reference>
<reference evidence="2" key="2">
    <citation type="submission" date="2025-08" db="UniProtKB">
        <authorList>
            <consortium name="RefSeq"/>
        </authorList>
    </citation>
    <scope>IDENTIFICATION</scope>
    <source>
        <tissue evidence="2">Leaf</tissue>
    </source>
</reference>
<dbReference type="AlphaFoldDB" id="A0A9R0HQE6"/>
<proteinExistence type="predicted"/>
<keyword evidence="1" id="KW-1185">Reference proteome</keyword>
<dbReference type="RefSeq" id="XP_021834902.1">
    <property type="nucleotide sequence ID" value="XM_021979210.2"/>
</dbReference>
<evidence type="ECO:0000313" key="1">
    <source>
        <dbReference type="Proteomes" id="UP000813463"/>
    </source>
</evidence>
<accession>A0A9R0HQE6</accession>
<sequence length="138" mass="15695">MRNFFPNSFQNIQVHVFVKRRGKEEERETLANSLFYASKSKPPIQSSAFDEVANWLGNGDPEIQASSPFEFDVVAPLGTKIKQVETRCTLWIGELVAISFQVLPWLRIYGFFTSIISGQAYTNYVPTLFLCVDQGVKH</sequence>
<gene>
    <name evidence="2" type="primary">LOC110774645</name>
</gene>
<dbReference type="KEGG" id="soe:110774645"/>
<protein>
    <submittedName>
        <fullName evidence="2">Uncharacterized protein isoform X1</fullName>
    </submittedName>
</protein>
<organism evidence="1 2">
    <name type="scientific">Spinacia oleracea</name>
    <name type="common">Spinach</name>
    <dbReference type="NCBI Taxonomy" id="3562"/>
    <lineage>
        <taxon>Eukaryota</taxon>
        <taxon>Viridiplantae</taxon>
        <taxon>Streptophyta</taxon>
        <taxon>Embryophyta</taxon>
        <taxon>Tracheophyta</taxon>
        <taxon>Spermatophyta</taxon>
        <taxon>Magnoliopsida</taxon>
        <taxon>eudicotyledons</taxon>
        <taxon>Gunneridae</taxon>
        <taxon>Pentapetalae</taxon>
        <taxon>Caryophyllales</taxon>
        <taxon>Chenopodiaceae</taxon>
        <taxon>Chenopodioideae</taxon>
        <taxon>Anserineae</taxon>
        <taxon>Spinacia</taxon>
    </lineage>
</organism>
<dbReference type="Proteomes" id="UP000813463">
    <property type="component" value="Chromosome 2"/>
</dbReference>
<evidence type="ECO:0000313" key="2">
    <source>
        <dbReference type="RefSeq" id="XP_021834902.1"/>
    </source>
</evidence>
<name>A0A9R0HQE6_SPIOL</name>
<dbReference type="GeneID" id="110774645"/>